<dbReference type="SUPFAM" id="SSF50956">
    <property type="entry name" value="Thermostable phytase (3-phytase)"/>
    <property type="match status" value="1"/>
</dbReference>
<dbReference type="Gene3D" id="2.120.10.30">
    <property type="entry name" value="TolB, C-terminal domain"/>
    <property type="match status" value="1"/>
</dbReference>
<evidence type="ECO:0000313" key="1">
    <source>
        <dbReference type="EMBL" id="GAI27564.1"/>
    </source>
</evidence>
<evidence type="ECO:0008006" key="2">
    <source>
        <dbReference type="Google" id="ProtNLM"/>
    </source>
</evidence>
<dbReference type="InterPro" id="IPR011042">
    <property type="entry name" value="6-blade_b-propeller_TolB-like"/>
</dbReference>
<reference evidence="1" key="1">
    <citation type="journal article" date="2014" name="Front. Microbiol.">
        <title>High frequency of phylogenetically diverse reductive dehalogenase-homologous genes in deep subseafloor sedimentary metagenomes.</title>
        <authorList>
            <person name="Kawai M."/>
            <person name="Futagami T."/>
            <person name="Toyoda A."/>
            <person name="Takaki Y."/>
            <person name="Nishi S."/>
            <person name="Hori S."/>
            <person name="Arai W."/>
            <person name="Tsubouchi T."/>
            <person name="Morono Y."/>
            <person name="Uchiyama I."/>
            <person name="Ito T."/>
            <person name="Fujiyama A."/>
            <person name="Inagaki F."/>
            <person name="Takami H."/>
        </authorList>
    </citation>
    <scope>NUCLEOTIDE SEQUENCE</scope>
    <source>
        <strain evidence="1">Expedition CK06-06</strain>
    </source>
</reference>
<feature type="non-terminal residue" evidence="1">
    <location>
        <position position="1"/>
    </location>
</feature>
<gene>
    <name evidence="1" type="ORF">S06H3_26254</name>
</gene>
<protein>
    <recommendedName>
        <fullName evidence="2">SMP-30/Gluconolactonase/LRE-like region domain-containing protein</fullName>
    </recommendedName>
</protein>
<accession>X1P9G5</accession>
<name>X1P9G5_9ZZZZ</name>
<dbReference type="AlphaFoldDB" id="X1P9G5"/>
<dbReference type="EMBL" id="BARV01015160">
    <property type="protein sequence ID" value="GAI27564.1"/>
    <property type="molecule type" value="Genomic_DNA"/>
</dbReference>
<organism evidence="1">
    <name type="scientific">marine sediment metagenome</name>
    <dbReference type="NCBI Taxonomy" id="412755"/>
    <lineage>
        <taxon>unclassified sequences</taxon>
        <taxon>metagenomes</taxon>
        <taxon>ecological metagenomes</taxon>
    </lineage>
</organism>
<sequence>INAGQEKSTELHWYDAEGDYIDSWSLIAANAVPWGITTDGTNIWVVDTGTDKVYKYDMDGTDVGSWELEDENHNCHRINPSTKLH</sequence>
<comment type="caution">
    <text evidence="1">The sequence shown here is derived from an EMBL/GenBank/DDBJ whole genome shotgun (WGS) entry which is preliminary data.</text>
</comment>
<proteinExistence type="predicted"/>